<evidence type="ECO:0000313" key="7">
    <source>
        <dbReference type="RefSeq" id="XP_004913500.2"/>
    </source>
</evidence>
<evidence type="ECO:0000313" key="6">
    <source>
        <dbReference type="Proteomes" id="UP000008143"/>
    </source>
</evidence>
<dbReference type="Ensembl" id="ENSXETT00000123369">
    <property type="protein sequence ID" value="ENSXETP00000112508"/>
    <property type="gene ID" value="ENSXETG00000036565"/>
</dbReference>
<dbReference type="RefSeq" id="XP_004913500.2">
    <property type="nucleotide sequence ID" value="XM_004913443.2"/>
</dbReference>
<evidence type="ECO:0000256" key="3">
    <source>
        <dbReference type="SAM" id="Phobius"/>
    </source>
</evidence>
<dbReference type="SMART" id="SM00239">
    <property type="entry name" value="C2"/>
    <property type="match status" value="2"/>
</dbReference>
<dbReference type="Gene3D" id="2.60.40.150">
    <property type="entry name" value="C2 domain"/>
    <property type="match status" value="2"/>
</dbReference>
<reference evidence="5" key="2">
    <citation type="submission" date="2020-05" db="UniProtKB">
        <authorList>
            <consortium name="Ensembl"/>
        </authorList>
    </citation>
    <scope>IDENTIFICATION</scope>
</reference>
<gene>
    <name evidence="5 7 8" type="primary">syt13</name>
</gene>
<dbReference type="Proteomes" id="UP000008143">
    <property type="component" value="Chromosome 4"/>
</dbReference>
<dbReference type="PANTHER" id="PTHR10024:SF250">
    <property type="entry name" value="SYNAPTOTAGMIN-13"/>
    <property type="match status" value="1"/>
</dbReference>
<dbReference type="PANTHER" id="PTHR10024">
    <property type="entry name" value="SYNAPTOTAGMIN"/>
    <property type="match status" value="1"/>
</dbReference>
<feature type="domain" description="C2" evidence="4">
    <location>
        <begin position="277"/>
        <end position="413"/>
    </location>
</feature>
<dbReference type="GeneTree" id="ENSGT00940000160226"/>
<dbReference type="InterPro" id="IPR000008">
    <property type="entry name" value="C2_dom"/>
</dbReference>
<dbReference type="Bgee" id="ENSXETG00000036565">
    <property type="expression patterns" value="Expressed in brain and 11 other cell types or tissues"/>
</dbReference>
<accession>A0A6I8PZV2</accession>
<evidence type="ECO:0000259" key="4">
    <source>
        <dbReference type="PROSITE" id="PS50004"/>
    </source>
</evidence>
<feature type="transmembrane region" description="Helical" evidence="3">
    <location>
        <begin position="6"/>
        <end position="28"/>
    </location>
</feature>
<reference evidence="7" key="3">
    <citation type="submission" date="2025-04" db="UniProtKB">
        <authorList>
            <consortium name="RefSeq"/>
        </authorList>
    </citation>
    <scope>IDENTIFICATION</scope>
    <source>
        <strain evidence="7">Nigerian</strain>
        <tissue evidence="7">Liver and blood</tissue>
    </source>
</reference>
<dbReference type="InterPro" id="IPR035892">
    <property type="entry name" value="C2_domain_sf"/>
</dbReference>
<comment type="similarity">
    <text evidence="1">Belongs to the synaptotagmin family.</text>
</comment>
<dbReference type="Ensembl" id="ENSXETT00000104236">
    <property type="protein sequence ID" value="ENSXETP00000065948"/>
    <property type="gene ID" value="ENSXETG00000036565"/>
</dbReference>
<feature type="domain" description="C2" evidence="4">
    <location>
        <begin position="145"/>
        <end position="266"/>
    </location>
</feature>
<name>A0A6I8PZV2_XENTR</name>
<proteinExistence type="inferred from homology"/>
<sequence>MLPIIAVGVTTGTVLGIFLALCSSVFLYSCLKRKKYTWAGGDGTPVTMANLFQPGQPMSIYKCTELVHPQAKLRFPYIYRSKEPCPTLGGDKEETSKENKDEKSGETEPQGKVETISEKINSEKNEESLAPENEYEEKFSQSLNHIPKLRYSLGYDHQKRELCVSFLEAVGCPLTKEEDSGSHSYIVGTLTSNGGQTEAQTSLMNRTPHTVWDEALLFPLSEEERVEAELTLTLRHCDRYSRHQVAGEITLSLANLGVPFGAARWVDLRPPEKELEGSGEVLLSLSYLPAASRLIVVVIKARNIHCDQYNNLLGKDLSIKVILKHQSQKLKKKQTKRTKHMINPVWNEMVMFEVPQELLGDVYVELQMVCVKPDRSGNHILGTCNLGAEWTGTGKNHWLEMMNNPRRQIAFWHRLNT</sequence>
<dbReference type="AlphaFoldDB" id="A0A6I8PZV2"/>
<dbReference type="FunFam" id="2.60.40.150:FF:000101">
    <property type="entry name" value="Synaptotagmin 13"/>
    <property type="match status" value="1"/>
</dbReference>
<reference evidence="5" key="1">
    <citation type="journal article" date="2010" name="Science">
        <title>The genome of the Western clawed frog Xenopus tropicalis.</title>
        <authorList>
            <person name="Hellsten U."/>
            <person name="Harland R.M."/>
            <person name="Gilchrist M.J."/>
            <person name="Hendrix D."/>
            <person name="Jurka J."/>
            <person name="Kapitonov V."/>
            <person name="Ovcharenko I."/>
            <person name="Putnam N.H."/>
            <person name="Shu S."/>
            <person name="Taher L."/>
            <person name="Blitz I.L."/>
            <person name="Blumberg B."/>
            <person name="Dichmann D.S."/>
            <person name="Dubchak I."/>
            <person name="Amaya E."/>
            <person name="Detter J.C."/>
            <person name="Fletcher R."/>
            <person name="Gerhard D.S."/>
            <person name="Goodstein D."/>
            <person name="Graves T."/>
            <person name="Grigoriev I.V."/>
            <person name="Grimwood J."/>
            <person name="Kawashima T."/>
            <person name="Lindquist E."/>
            <person name="Lucas S.M."/>
            <person name="Mead P.E."/>
            <person name="Mitros T."/>
            <person name="Ogino H."/>
            <person name="Ohta Y."/>
            <person name="Poliakov A.V."/>
            <person name="Pollet N."/>
            <person name="Robert J."/>
            <person name="Salamov A."/>
            <person name="Sater A.K."/>
            <person name="Schmutz J."/>
            <person name="Terry A."/>
            <person name="Vize P.D."/>
            <person name="Warren W.C."/>
            <person name="Wells D."/>
            <person name="Wills A."/>
            <person name="Wilson R.K."/>
            <person name="Zimmerman L.B."/>
            <person name="Zorn A.M."/>
            <person name="Grainger R."/>
            <person name="Grammer T."/>
            <person name="Khokha M.K."/>
            <person name="Richardson P.M."/>
            <person name="Rokhsar D.S."/>
        </authorList>
    </citation>
    <scope>NUCLEOTIDE SEQUENCE [LARGE SCALE GENOMIC DNA]</scope>
    <source>
        <strain evidence="5">Nigerian</strain>
    </source>
</reference>
<dbReference type="AGR" id="Xenbase:XB-GENE-955112"/>
<evidence type="ECO:0000256" key="1">
    <source>
        <dbReference type="ARBA" id="ARBA00006996"/>
    </source>
</evidence>
<keyword evidence="3" id="KW-0812">Transmembrane</keyword>
<dbReference type="PROSITE" id="PS50004">
    <property type="entry name" value="C2"/>
    <property type="match status" value="2"/>
</dbReference>
<feature type="region of interest" description="Disordered" evidence="2">
    <location>
        <begin position="86"/>
        <end position="136"/>
    </location>
</feature>
<dbReference type="SUPFAM" id="SSF49562">
    <property type="entry name" value="C2 domain (Calcium/lipid-binding domain, CaLB)"/>
    <property type="match status" value="2"/>
</dbReference>
<feature type="compositionally biased region" description="Basic and acidic residues" evidence="2">
    <location>
        <begin position="90"/>
        <end position="127"/>
    </location>
</feature>
<dbReference type="Pfam" id="PF00168">
    <property type="entry name" value="C2"/>
    <property type="match status" value="2"/>
</dbReference>
<dbReference type="GeneID" id="100494466"/>
<protein>
    <submittedName>
        <fullName evidence="5">Synaptotagmin 13</fullName>
    </submittedName>
    <submittedName>
        <fullName evidence="7">Synaptotagmin-13 isoform X2</fullName>
    </submittedName>
</protein>
<keyword evidence="3" id="KW-0472">Membrane</keyword>
<dbReference type="Xenbase" id="XB-GENE-955112">
    <property type="gene designation" value="syt13"/>
</dbReference>
<keyword evidence="3" id="KW-1133">Transmembrane helix</keyword>
<organism evidence="5">
    <name type="scientific">Xenopus tropicalis</name>
    <name type="common">Western clawed frog</name>
    <name type="synonym">Silurana tropicalis</name>
    <dbReference type="NCBI Taxonomy" id="8364"/>
    <lineage>
        <taxon>Eukaryota</taxon>
        <taxon>Metazoa</taxon>
        <taxon>Chordata</taxon>
        <taxon>Craniata</taxon>
        <taxon>Vertebrata</taxon>
        <taxon>Euteleostomi</taxon>
        <taxon>Amphibia</taxon>
        <taxon>Batrachia</taxon>
        <taxon>Anura</taxon>
        <taxon>Pipoidea</taxon>
        <taxon>Pipidae</taxon>
        <taxon>Xenopodinae</taxon>
        <taxon>Xenopus</taxon>
        <taxon>Silurana</taxon>
    </lineage>
</organism>
<dbReference type="CTD" id="57586"/>
<keyword evidence="6" id="KW-1185">Reference proteome</keyword>
<evidence type="ECO:0000313" key="8">
    <source>
        <dbReference type="Xenbase" id="XB-GENE-955112"/>
    </source>
</evidence>
<evidence type="ECO:0000256" key="2">
    <source>
        <dbReference type="SAM" id="MobiDB-lite"/>
    </source>
</evidence>
<dbReference type="OMA" id="KDETPWA"/>
<evidence type="ECO:0000313" key="5">
    <source>
        <dbReference type="Ensembl" id="ENSXETP00000065948"/>
    </source>
</evidence>
<dbReference type="KEGG" id="xtr:100494466"/>